<dbReference type="PANTHER" id="PTHR40590">
    <property type="entry name" value="CYTOPLASMIC PROTEIN-RELATED"/>
    <property type="match status" value="1"/>
</dbReference>
<protein>
    <submittedName>
        <fullName evidence="2">TraB/GumN family protein</fullName>
    </submittedName>
</protein>
<organism evidence="2 3">
    <name type="scientific">Novosphingobium tardum</name>
    <dbReference type="NCBI Taxonomy" id="1538021"/>
    <lineage>
        <taxon>Bacteria</taxon>
        <taxon>Pseudomonadati</taxon>
        <taxon>Pseudomonadota</taxon>
        <taxon>Alphaproteobacteria</taxon>
        <taxon>Sphingomonadales</taxon>
        <taxon>Sphingomonadaceae</taxon>
        <taxon>Novosphingobium</taxon>
    </lineage>
</organism>
<dbReference type="InterPro" id="IPR047111">
    <property type="entry name" value="YbaP-like"/>
</dbReference>
<reference evidence="3" key="1">
    <citation type="journal article" date="2019" name="Int. J. Syst. Evol. Microbiol.">
        <title>The Global Catalogue of Microorganisms (GCM) 10K type strain sequencing project: providing services to taxonomists for standard genome sequencing and annotation.</title>
        <authorList>
            <consortium name="The Broad Institute Genomics Platform"/>
            <consortium name="The Broad Institute Genome Sequencing Center for Infectious Disease"/>
            <person name="Wu L."/>
            <person name="Ma J."/>
        </authorList>
    </citation>
    <scope>NUCLEOTIDE SEQUENCE [LARGE SCALE GENOMIC DNA]</scope>
    <source>
        <strain evidence="3">CGMCC 1.12989</strain>
    </source>
</reference>
<keyword evidence="1" id="KW-0732">Signal</keyword>
<evidence type="ECO:0000256" key="1">
    <source>
        <dbReference type="SAM" id="SignalP"/>
    </source>
</evidence>
<gene>
    <name evidence="2" type="ORF">ACFO0A_09225</name>
</gene>
<dbReference type="EMBL" id="JBHSDR010000006">
    <property type="protein sequence ID" value="MFC4295237.1"/>
    <property type="molecule type" value="Genomic_DNA"/>
</dbReference>
<name>A0ABV8RQN3_9SPHN</name>
<proteinExistence type="predicted"/>
<comment type="caution">
    <text evidence="2">The sequence shown here is derived from an EMBL/GenBank/DDBJ whole genome shotgun (WGS) entry which is preliminary data.</text>
</comment>
<evidence type="ECO:0000313" key="2">
    <source>
        <dbReference type="EMBL" id="MFC4295237.1"/>
    </source>
</evidence>
<accession>A0ABV8RQN3</accession>
<feature type="chain" id="PRO_5046556354" evidence="1">
    <location>
        <begin position="24"/>
        <end position="291"/>
    </location>
</feature>
<feature type="signal peptide" evidence="1">
    <location>
        <begin position="1"/>
        <end position="23"/>
    </location>
</feature>
<dbReference type="PANTHER" id="PTHR40590:SF1">
    <property type="entry name" value="CYTOPLASMIC PROTEIN"/>
    <property type="match status" value="1"/>
</dbReference>
<dbReference type="RefSeq" id="WP_379538719.1">
    <property type="nucleotide sequence ID" value="NZ_JBHSDR010000006.1"/>
</dbReference>
<dbReference type="PROSITE" id="PS51257">
    <property type="entry name" value="PROKAR_LIPOPROTEIN"/>
    <property type="match status" value="1"/>
</dbReference>
<keyword evidence="3" id="KW-1185">Reference proteome</keyword>
<dbReference type="InterPro" id="IPR002816">
    <property type="entry name" value="TraB/PrgY/GumN_fam"/>
</dbReference>
<sequence>MRRAPIIAAVFALLALAGCKREAAQTAHPALWEVSGPSGARAWVFGTVHALPADLAWQSPAIDGALAASDTIVLEVAGVDDGPAARDAFLRLGTTPGQPPLADRVSPPLREALRAAMARTRLDPGQFANLEDWAAALTLSLAVESDEGYDNANGADKALLAKAGKRPVVGLETIEGQLGVFDALPAPAQRALLDSVVAETTDKQESARLIKAWSDGDMAAMDREAHGGMLADERLRGPLLVQRNRAWAAAVERMMREGHRPFVAVGAAHVAGIDGLPALLGARGFTVNRVQ</sequence>
<dbReference type="Pfam" id="PF01963">
    <property type="entry name" value="TraB_PrgY_gumN"/>
    <property type="match status" value="1"/>
</dbReference>
<dbReference type="CDD" id="cd14789">
    <property type="entry name" value="Tiki"/>
    <property type="match status" value="1"/>
</dbReference>
<evidence type="ECO:0000313" key="3">
    <source>
        <dbReference type="Proteomes" id="UP001595828"/>
    </source>
</evidence>
<dbReference type="Proteomes" id="UP001595828">
    <property type="component" value="Unassembled WGS sequence"/>
</dbReference>